<comment type="subcellular location">
    <subcellularLocation>
        <location evidence="1">Membrane</location>
        <topology evidence="1">Multi-pass membrane protein</topology>
    </subcellularLocation>
</comment>
<keyword evidence="5" id="KW-0472">Membrane</keyword>
<dbReference type="GO" id="GO:0016020">
    <property type="term" value="C:membrane"/>
    <property type="evidence" value="ECO:0007669"/>
    <property type="project" value="UniProtKB-SubCell"/>
</dbReference>
<comment type="similarity">
    <text evidence="2">Belongs to the peroxisomal membrane protein PXMP2/4 family.</text>
</comment>
<dbReference type="EMBL" id="JACGWM010000014">
    <property type="protein sequence ID" value="KAL0328138.1"/>
    <property type="molecule type" value="Genomic_DNA"/>
</dbReference>
<evidence type="ECO:0000256" key="3">
    <source>
        <dbReference type="ARBA" id="ARBA00022692"/>
    </source>
</evidence>
<evidence type="ECO:0000256" key="4">
    <source>
        <dbReference type="ARBA" id="ARBA00022989"/>
    </source>
</evidence>
<evidence type="ECO:0000256" key="5">
    <source>
        <dbReference type="ARBA" id="ARBA00023136"/>
    </source>
</evidence>
<feature type="region of interest" description="Disordered" evidence="6">
    <location>
        <begin position="471"/>
        <end position="496"/>
    </location>
</feature>
<dbReference type="PANTHER" id="PTHR11266:SF121">
    <property type="entry name" value="OS09G0315000 PROTEIN"/>
    <property type="match status" value="1"/>
</dbReference>
<gene>
    <name evidence="7" type="ORF">Scaly_2246400</name>
</gene>
<keyword evidence="3" id="KW-0812">Transmembrane</keyword>
<proteinExistence type="inferred from homology"/>
<feature type="compositionally biased region" description="Basic and acidic residues" evidence="6">
    <location>
        <begin position="262"/>
        <end position="285"/>
    </location>
</feature>
<sequence>MDPNSLCSLSHNKHIDPNNPSGETESGNDDQATEFTSDKPKVEKVKLATFNFEEFIKLEERVVDGANVELLGVLSMPTRAYMDLEKMNPSPVIPRGLEHNAFTQEEETLGHSIDSCLLSKPAMKAPVKVYVQAIKSIALVWNVWRMDKRDHQDVVSYLLLEYRVKFCGLVETRVAKKQSMLKQRAKMQLLKDGDACTKDREVKEVIFDISDDKALGPDADRTQETFQPPDFSISPSLHHFKAVLESKSCQERQALWPSAAVTEDRDVSSTEKTGDQDGEKASVSRKMEGLKNSVFGATSSDSLLNAAIVLGAGSLAITKLLTIDHDYWHGWTLYEVLRYAPEHNWNAYEEALKTHPVLAKLMISGIVYSLGDWIAQCYEGKPLFEFDRTRMFRLFLQRMGCPFSSLDLEQQFYYLWLLDEAGWKLWPFAHLITYGVIPVEQRLLWVDCVELIWVTILSTYSNEKSEMRISEASEAEAGPSSNEVKSDRNQGHIWTE</sequence>
<evidence type="ECO:0000256" key="6">
    <source>
        <dbReference type="SAM" id="MobiDB-lite"/>
    </source>
</evidence>
<evidence type="ECO:0000256" key="1">
    <source>
        <dbReference type="ARBA" id="ARBA00004141"/>
    </source>
</evidence>
<protein>
    <submittedName>
        <fullName evidence="7">Uncharacterized protein</fullName>
    </submittedName>
</protein>
<reference evidence="7" key="2">
    <citation type="journal article" date="2024" name="Plant">
        <title>Genomic evolution and insights into agronomic trait innovations of Sesamum species.</title>
        <authorList>
            <person name="Miao H."/>
            <person name="Wang L."/>
            <person name="Qu L."/>
            <person name="Liu H."/>
            <person name="Sun Y."/>
            <person name="Le M."/>
            <person name="Wang Q."/>
            <person name="Wei S."/>
            <person name="Zheng Y."/>
            <person name="Lin W."/>
            <person name="Duan Y."/>
            <person name="Cao H."/>
            <person name="Xiong S."/>
            <person name="Wang X."/>
            <person name="Wei L."/>
            <person name="Li C."/>
            <person name="Ma Q."/>
            <person name="Ju M."/>
            <person name="Zhao R."/>
            <person name="Li G."/>
            <person name="Mu C."/>
            <person name="Tian Q."/>
            <person name="Mei H."/>
            <person name="Zhang T."/>
            <person name="Gao T."/>
            <person name="Zhang H."/>
        </authorList>
    </citation>
    <scope>NUCLEOTIDE SEQUENCE</scope>
    <source>
        <strain evidence="7">KEN8</strain>
    </source>
</reference>
<feature type="compositionally biased region" description="Basic and acidic residues" evidence="6">
    <location>
        <begin position="484"/>
        <end position="496"/>
    </location>
</feature>
<dbReference type="AlphaFoldDB" id="A0AAW2MAM4"/>
<evidence type="ECO:0000256" key="2">
    <source>
        <dbReference type="ARBA" id="ARBA00006824"/>
    </source>
</evidence>
<accession>A0AAW2MAM4</accession>
<name>A0AAW2MAM4_9LAMI</name>
<feature type="region of interest" description="Disordered" evidence="6">
    <location>
        <begin position="257"/>
        <end position="285"/>
    </location>
</feature>
<dbReference type="Pfam" id="PF04117">
    <property type="entry name" value="Mpv17_PMP22"/>
    <property type="match status" value="1"/>
</dbReference>
<feature type="region of interest" description="Disordered" evidence="6">
    <location>
        <begin position="1"/>
        <end position="38"/>
    </location>
</feature>
<feature type="compositionally biased region" description="Polar residues" evidence="6">
    <location>
        <begin position="1"/>
        <end position="10"/>
    </location>
</feature>
<dbReference type="PANTHER" id="PTHR11266">
    <property type="entry name" value="PEROXISOMAL MEMBRANE PROTEIN 2, PXMP2 MPV17"/>
    <property type="match status" value="1"/>
</dbReference>
<keyword evidence="4" id="KW-1133">Transmembrane helix</keyword>
<reference evidence="7" key="1">
    <citation type="submission" date="2020-06" db="EMBL/GenBank/DDBJ databases">
        <authorList>
            <person name="Li T."/>
            <person name="Hu X."/>
            <person name="Zhang T."/>
            <person name="Song X."/>
            <person name="Zhang H."/>
            <person name="Dai N."/>
            <person name="Sheng W."/>
            <person name="Hou X."/>
            <person name="Wei L."/>
        </authorList>
    </citation>
    <scope>NUCLEOTIDE SEQUENCE</scope>
    <source>
        <strain evidence="7">KEN8</strain>
        <tissue evidence="7">Leaf</tissue>
    </source>
</reference>
<dbReference type="GO" id="GO:0005737">
    <property type="term" value="C:cytoplasm"/>
    <property type="evidence" value="ECO:0007669"/>
    <property type="project" value="TreeGrafter"/>
</dbReference>
<dbReference type="InterPro" id="IPR007248">
    <property type="entry name" value="Mpv17_PMP22"/>
</dbReference>
<evidence type="ECO:0000313" key="7">
    <source>
        <dbReference type="EMBL" id="KAL0328138.1"/>
    </source>
</evidence>
<comment type="caution">
    <text evidence="7">The sequence shown here is derived from an EMBL/GenBank/DDBJ whole genome shotgun (WGS) entry which is preliminary data.</text>
</comment>
<organism evidence="7">
    <name type="scientific">Sesamum calycinum</name>
    <dbReference type="NCBI Taxonomy" id="2727403"/>
    <lineage>
        <taxon>Eukaryota</taxon>
        <taxon>Viridiplantae</taxon>
        <taxon>Streptophyta</taxon>
        <taxon>Embryophyta</taxon>
        <taxon>Tracheophyta</taxon>
        <taxon>Spermatophyta</taxon>
        <taxon>Magnoliopsida</taxon>
        <taxon>eudicotyledons</taxon>
        <taxon>Gunneridae</taxon>
        <taxon>Pentapetalae</taxon>
        <taxon>asterids</taxon>
        <taxon>lamiids</taxon>
        <taxon>Lamiales</taxon>
        <taxon>Pedaliaceae</taxon>
        <taxon>Sesamum</taxon>
    </lineage>
</organism>
<feature type="compositionally biased region" description="Low complexity" evidence="6">
    <location>
        <begin position="472"/>
        <end position="483"/>
    </location>
</feature>